<dbReference type="EMBL" id="ADVG01000004">
    <property type="protein sequence ID" value="EFH82593.1"/>
    <property type="molecule type" value="Genomic_DNA"/>
</dbReference>
<evidence type="ECO:0000313" key="2">
    <source>
        <dbReference type="Proteomes" id="UP000004508"/>
    </source>
</evidence>
<dbReference type="InParanoid" id="D6U1A3"/>
<keyword evidence="2" id="KW-1185">Reference proteome</keyword>
<dbReference type="STRING" id="485913.Krac_3420"/>
<gene>
    <name evidence="1" type="ORF">Krac_3420</name>
</gene>
<protein>
    <submittedName>
        <fullName evidence="1">Uncharacterized protein</fullName>
    </submittedName>
</protein>
<organism evidence="1 2">
    <name type="scientific">Ktedonobacter racemifer DSM 44963</name>
    <dbReference type="NCBI Taxonomy" id="485913"/>
    <lineage>
        <taxon>Bacteria</taxon>
        <taxon>Bacillati</taxon>
        <taxon>Chloroflexota</taxon>
        <taxon>Ktedonobacteria</taxon>
        <taxon>Ktedonobacterales</taxon>
        <taxon>Ktedonobacteraceae</taxon>
        <taxon>Ktedonobacter</taxon>
    </lineage>
</organism>
<reference evidence="1 2" key="1">
    <citation type="journal article" date="2011" name="Stand. Genomic Sci.">
        <title>Non-contiguous finished genome sequence and contextual data of the filamentous soil bacterium Ktedonobacter racemifer type strain (SOSP1-21).</title>
        <authorList>
            <person name="Chang Y.J."/>
            <person name="Land M."/>
            <person name="Hauser L."/>
            <person name="Chertkov O."/>
            <person name="Del Rio T.G."/>
            <person name="Nolan M."/>
            <person name="Copeland A."/>
            <person name="Tice H."/>
            <person name="Cheng J.F."/>
            <person name="Lucas S."/>
            <person name="Han C."/>
            <person name="Goodwin L."/>
            <person name="Pitluck S."/>
            <person name="Ivanova N."/>
            <person name="Ovchinikova G."/>
            <person name="Pati A."/>
            <person name="Chen A."/>
            <person name="Palaniappan K."/>
            <person name="Mavromatis K."/>
            <person name="Liolios K."/>
            <person name="Brettin T."/>
            <person name="Fiebig A."/>
            <person name="Rohde M."/>
            <person name="Abt B."/>
            <person name="Goker M."/>
            <person name="Detter J.C."/>
            <person name="Woyke T."/>
            <person name="Bristow J."/>
            <person name="Eisen J.A."/>
            <person name="Markowitz V."/>
            <person name="Hugenholtz P."/>
            <person name="Kyrpides N.C."/>
            <person name="Klenk H.P."/>
            <person name="Lapidus A."/>
        </authorList>
    </citation>
    <scope>NUCLEOTIDE SEQUENCE [LARGE SCALE GENOMIC DNA]</scope>
    <source>
        <strain evidence="2">DSM 44963</strain>
    </source>
</reference>
<name>D6U1A3_KTERA</name>
<proteinExistence type="predicted"/>
<comment type="caution">
    <text evidence="1">The sequence shown here is derived from an EMBL/GenBank/DDBJ whole genome shotgun (WGS) entry which is preliminary data.</text>
</comment>
<accession>D6U1A3</accession>
<dbReference type="Proteomes" id="UP000004508">
    <property type="component" value="Unassembled WGS sequence"/>
</dbReference>
<sequence length="51" mass="6082">MNEFSFLDLMLGEKDIAQTSKRRVQHNRLYREHGEKAPVLMPVFYPQFTIV</sequence>
<dbReference type="AlphaFoldDB" id="D6U1A3"/>
<evidence type="ECO:0000313" key="1">
    <source>
        <dbReference type="EMBL" id="EFH82593.1"/>
    </source>
</evidence>